<protein>
    <submittedName>
        <fullName evidence="2">Hemerythrin domain-containing protein</fullName>
    </submittedName>
</protein>
<evidence type="ECO:0000313" key="3">
    <source>
        <dbReference type="Proteomes" id="UP000321249"/>
    </source>
</evidence>
<dbReference type="AlphaFoldDB" id="A0A5C6TRX6"/>
<dbReference type="InterPro" id="IPR012312">
    <property type="entry name" value="Hemerythrin-like"/>
</dbReference>
<dbReference type="EMBL" id="VOQQ01000001">
    <property type="protein sequence ID" value="TXC63134.1"/>
    <property type="molecule type" value="Genomic_DNA"/>
</dbReference>
<reference evidence="2 3" key="1">
    <citation type="journal article" date="2015" name="J. Microbiol.">
        <title>Sphingosinicella ginsenosidimutans sp. nov., with ginsenoside converting activity.</title>
        <authorList>
            <person name="Kim J.K."/>
            <person name="Kang M.S."/>
            <person name="Park S.C."/>
            <person name="Kim K.M."/>
            <person name="Choi K."/>
            <person name="Yoon M.H."/>
            <person name="Im W.T."/>
        </authorList>
    </citation>
    <scope>NUCLEOTIDE SEQUENCE [LARGE SCALE GENOMIC DNA]</scope>
    <source>
        <strain evidence="2 3">BS-11</strain>
    </source>
</reference>
<dbReference type="PANTHER" id="PTHR35585:SF1">
    <property type="entry name" value="HHE DOMAIN PROTEIN (AFU_ORTHOLOGUE AFUA_4G00730)"/>
    <property type="match status" value="1"/>
</dbReference>
<proteinExistence type="predicted"/>
<sequence>MSILDKAIAAVTPPESAEDRAQARRKARELATPGDWLSIIIDHHERIEQAFASVKSANETSSRREAFKALAILLNGHSAAEEAVIYPEMTEAGQKGHAALAYEEQSMVKVQMALLETMEPMSQDFIDKLEHIEGAVAHHVYTEEKTWFPELKESAPAGDQSRLALRYREEFDRYAGADLLATA</sequence>
<name>A0A5C6TRX6_9SPHN</name>
<organism evidence="2 3">
    <name type="scientific">Allosphingosinicella ginsenosidimutans</name>
    <dbReference type="NCBI Taxonomy" id="1176539"/>
    <lineage>
        <taxon>Bacteria</taxon>
        <taxon>Pseudomonadati</taxon>
        <taxon>Pseudomonadota</taxon>
        <taxon>Alphaproteobacteria</taxon>
        <taxon>Sphingomonadales</taxon>
        <taxon>Sphingomonadaceae</taxon>
        <taxon>Allosphingosinicella</taxon>
    </lineage>
</organism>
<evidence type="ECO:0000313" key="2">
    <source>
        <dbReference type="EMBL" id="TXC63134.1"/>
    </source>
</evidence>
<accession>A0A5C6TRX6</accession>
<keyword evidence="3" id="KW-1185">Reference proteome</keyword>
<comment type="caution">
    <text evidence="2">The sequence shown here is derived from an EMBL/GenBank/DDBJ whole genome shotgun (WGS) entry which is preliminary data.</text>
</comment>
<dbReference type="RefSeq" id="WP_147042546.1">
    <property type="nucleotide sequence ID" value="NZ_BAABIR010000005.1"/>
</dbReference>
<evidence type="ECO:0000259" key="1">
    <source>
        <dbReference type="Pfam" id="PF01814"/>
    </source>
</evidence>
<dbReference type="PANTHER" id="PTHR35585">
    <property type="entry name" value="HHE DOMAIN PROTEIN (AFU_ORTHOLOGUE AFUA_4G00730)"/>
    <property type="match status" value="1"/>
</dbReference>
<dbReference type="Pfam" id="PF01814">
    <property type="entry name" value="Hemerythrin"/>
    <property type="match status" value="1"/>
</dbReference>
<feature type="domain" description="Hemerythrin-like" evidence="1">
    <location>
        <begin position="38"/>
        <end position="151"/>
    </location>
</feature>
<dbReference type="Gene3D" id="1.20.120.520">
    <property type="entry name" value="nmb1532 protein domain like"/>
    <property type="match status" value="1"/>
</dbReference>
<dbReference type="Proteomes" id="UP000321249">
    <property type="component" value="Unassembled WGS sequence"/>
</dbReference>
<gene>
    <name evidence="2" type="ORF">FRZ32_05360</name>
</gene>
<dbReference type="OrthoDB" id="7061066at2"/>